<dbReference type="GO" id="GO:1901605">
    <property type="term" value="P:alpha-amino acid metabolic process"/>
    <property type="evidence" value="ECO:0007669"/>
    <property type="project" value="UniProtKB-ARBA"/>
</dbReference>
<dbReference type="Proteomes" id="UP000294919">
    <property type="component" value="Unassembled WGS sequence"/>
</dbReference>
<dbReference type="OrthoDB" id="34584at2"/>
<dbReference type="SUPFAM" id="SSF53686">
    <property type="entry name" value="Tryptophan synthase beta subunit-like PLP-dependent enzymes"/>
    <property type="match status" value="1"/>
</dbReference>
<dbReference type="InterPro" id="IPR036052">
    <property type="entry name" value="TrpB-like_PALP_sf"/>
</dbReference>
<gene>
    <name evidence="1" type="ORF">EV214_10518</name>
</gene>
<dbReference type="PANTHER" id="PTHR42937">
    <property type="match status" value="1"/>
</dbReference>
<evidence type="ECO:0000313" key="1">
    <source>
        <dbReference type="EMBL" id="TCO77922.1"/>
    </source>
</evidence>
<comment type="caution">
    <text evidence="1">The sequence shown here is derived from an EMBL/GenBank/DDBJ whole genome shotgun (WGS) entry which is preliminary data.</text>
</comment>
<protein>
    <recommendedName>
        <fullName evidence="3">Pyridoxal-phosphate dependent enzyme</fullName>
    </recommendedName>
</protein>
<dbReference type="AlphaFoldDB" id="A0A4R2KXW1"/>
<dbReference type="PANTHER" id="PTHR42937:SF1">
    <property type="entry name" value="DIAMINOPROPIONATE AMMONIA-LYASE"/>
    <property type="match status" value="1"/>
</dbReference>
<evidence type="ECO:0008006" key="3">
    <source>
        <dbReference type="Google" id="ProtNLM"/>
    </source>
</evidence>
<dbReference type="RefSeq" id="WP_132243509.1">
    <property type="nucleotide sequence ID" value="NZ_SLWV01000005.1"/>
</dbReference>
<accession>A0A4R2KXW1</accession>
<dbReference type="EMBL" id="SLWV01000005">
    <property type="protein sequence ID" value="TCO77922.1"/>
    <property type="molecule type" value="Genomic_DNA"/>
</dbReference>
<name>A0A4R2KXW1_9FIRM</name>
<sequence length="93" mass="11231">MRDTNAIKYIAFENAREINNKKTSVEFFDKEVVDKVRRFHKSFWEYKVIPLQRLNELYKKLGVSRIWVKDESYRFGLNAFKVLGRSYAVSKYL</sequence>
<organism evidence="1 2">
    <name type="scientific">Marinisporobacter balticus</name>
    <dbReference type="NCBI Taxonomy" id="2018667"/>
    <lineage>
        <taxon>Bacteria</taxon>
        <taxon>Bacillati</taxon>
        <taxon>Bacillota</taxon>
        <taxon>Clostridia</taxon>
        <taxon>Peptostreptococcales</taxon>
        <taxon>Thermotaleaceae</taxon>
        <taxon>Marinisporobacter</taxon>
    </lineage>
</organism>
<evidence type="ECO:0000313" key="2">
    <source>
        <dbReference type="Proteomes" id="UP000294919"/>
    </source>
</evidence>
<proteinExistence type="predicted"/>
<reference evidence="1 2" key="1">
    <citation type="submission" date="2019-03" db="EMBL/GenBank/DDBJ databases">
        <title>Genomic Encyclopedia of Type Strains, Phase IV (KMG-IV): sequencing the most valuable type-strain genomes for metagenomic binning, comparative biology and taxonomic classification.</title>
        <authorList>
            <person name="Goeker M."/>
        </authorList>
    </citation>
    <scope>NUCLEOTIDE SEQUENCE [LARGE SCALE GENOMIC DNA]</scope>
    <source>
        <strain evidence="1 2">DSM 102940</strain>
    </source>
</reference>
<dbReference type="Gene3D" id="3.40.50.1100">
    <property type="match status" value="1"/>
</dbReference>
<keyword evidence="2" id="KW-1185">Reference proteome</keyword>